<dbReference type="Proteomes" id="UP001284654">
    <property type="component" value="Unassembled WGS sequence"/>
</dbReference>
<dbReference type="SUPFAM" id="SSF53300">
    <property type="entry name" value="vWA-like"/>
    <property type="match status" value="1"/>
</dbReference>
<keyword evidence="1" id="KW-0732">Signal</keyword>
<sequence length="566" mass="61516">MKLNKQLLAMLVGTSVFLTACGGDSDSSISTKPTDPVPPEQPDETLTTIQDVATVVSEKANIAVFGAVNPKYFTETALTSGRTVLLLDDNVTKAAGFASQVDLTASSAQNQAKVRSVVLNQNLDEFSKFYLAAFTDALIQQNAKVNILTNRVSTNAQGEVVNVILDIDFSNANELTKVRDLLLSVLNSNSSVTTPVAVQASDKKLRLNLSFWLANQLGYIWGNTYVASNSDQVNQVYGDLNIASALSSNAVIEVATVKETFTQTTQSANAVDILWNIDSSGSMSEEQRNLANGAAQFFKSLNQAGVDYRLAVNTQDAYACKSLRTLKDKTTNFIDRNTPDAEQEWATLAQPGTYGSGTETGFYCVREVDLTGFDRPNVKNLVVFVSDEPENETYWQYSPVYSNYTRRDFNDYKNYFLSTNTTYFSIVGTSDHIRPTFADPTTSWSTLGFECNGQGGSAEGGGHFKEIARLTGGASASICADATSWNVVFDDIIRVATGLASQFSLKQVPVPSTVKVTVNGQNIERDTTHRQGFDLVYSNSGVSLVFYGTALPKAGETVSVSYDYFK</sequence>
<feature type="signal peptide" evidence="1">
    <location>
        <begin position="1"/>
        <end position="20"/>
    </location>
</feature>
<dbReference type="InterPro" id="IPR036465">
    <property type="entry name" value="vWFA_dom_sf"/>
</dbReference>
<evidence type="ECO:0000256" key="1">
    <source>
        <dbReference type="SAM" id="SignalP"/>
    </source>
</evidence>
<accession>A0AAW8Z8S8</accession>
<protein>
    <recommendedName>
        <fullName evidence="4">VWA domain-containing protein</fullName>
    </recommendedName>
</protein>
<proteinExistence type="predicted"/>
<dbReference type="RefSeq" id="WP_228152242.1">
    <property type="nucleotide sequence ID" value="NZ_JAAZRK010000013.1"/>
</dbReference>
<dbReference type="EMBL" id="JAWJYY010000001">
    <property type="protein sequence ID" value="MDV4316691.1"/>
    <property type="molecule type" value="Genomic_DNA"/>
</dbReference>
<dbReference type="Gene3D" id="3.40.50.410">
    <property type="entry name" value="von Willebrand factor, type A domain"/>
    <property type="match status" value="1"/>
</dbReference>
<dbReference type="AlphaFoldDB" id="A0AAW8Z8S8"/>
<evidence type="ECO:0000313" key="2">
    <source>
        <dbReference type="EMBL" id="MDV4316691.1"/>
    </source>
</evidence>
<comment type="caution">
    <text evidence="2">The sequence shown here is derived from an EMBL/GenBank/DDBJ whole genome shotgun (WGS) entry which is preliminary data.</text>
</comment>
<reference evidence="2" key="1">
    <citation type="submission" date="2023-10" db="EMBL/GenBank/DDBJ databases">
        <authorList>
            <person name="Sykes E.M.E."/>
            <person name="Khan I.U.H."/>
            <person name="Kumar A."/>
        </authorList>
    </citation>
    <scope>NUCLEOTIDE SEQUENCE</scope>
    <source>
        <strain evidence="2">IK5</strain>
    </source>
</reference>
<evidence type="ECO:0000313" key="3">
    <source>
        <dbReference type="Proteomes" id="UP001284654"/>
    </source>
</evidence>
<gene>
    <name evidence="2" type="ORF">MSG88_13230</name>
</gene>
<name>A0AAW8Z8S8_9GAMM</name>
<organism evidence="2 3">
    <name type="scientific">Acinetobacter indicus</name>
    <dbReference type="NCBI Taxonomy" id="756892"/>
    <lineage>
        <taxon>Bacteria</taxon>
        <taxon>Pseudomonadati</taxon>
        <taxon>Pseudomonadota</taxon>
        <taxon>Gammaproteobacteria</taxon>
        <taxon>Moraxellales</taxon>
        <taxon>Moraxellaceae</taxon>
        <taxon>Acinetobacter</taxon>
    </lineage>
</organism>
<dbReference type="PROSITE" id="PS51257">
    <property type="entry name" value="PROKAR_LIPOPROTEIN"/>
    <property type="match status" value="1"/>
</dbReference>
<evidence type="ECO:0008006" key="4">
    <source>
        <dbReference type="Google" id="ProtNLM"/>
    </source>
</evidence>
<feature type="chain" id="PRO_5043521861" description="VWA domain-containing protein" evidence="1">
    <location>
        <begin position="21"/>
        <end position="566"/>
    </location>
</feature>